<feature type="transmembrane region" description="Helical" evidence="3">
    <location>
        <begin position="66"/>
        <end position="86"/>
    </location>
</feature>
<comment type="similarity">
    <text evidence="1">Belongs to the leguminous lectin family.</text>
</comment>
<keyword evidence="3" id="KW-0812">Transmembrane</keyword>
<dbReference type="PANTHER" id="PTHR32401">
    <property type="entry name" value="CONCANAVALIN A-LIKE LECTIN FAMILY PROTEIN"/>
    <property type="match status" value="1"/>
</dbReference>
<evidence type="ECO:0000256" key="2">
    <source>
        <dbReference type="ARBA" id="ARBA00022734"/>
    </source>
</evidence>
<keyword evidence="3" id="KW-0472">Membrane</keyword>
<evidence type="ECO:0000259" key="4">
    <source>
        <dbReference type="Pfam" id="PF00139"/>
    </source>
</evidence>
<dbReference type="EMBL" id="JAYMYS010000005">
    <property type="protein sequence ID" value="KAK7393075.1"/>
    <property type="molecule type" value="Genomic_DNA"/>
</dbReference>
<keyword evidence="6" id="KW-1185">Reference proteome</keyword>
<dbReference type="PANTHER" id="PTHR32401:SF45">
    <property type="entry name" value="LECTIN"/>
    <property type="match status" value="1"/>
</dbReference>
<accession>A0AAN9SCA2</accession>
<dbReference type="AlphaFoldDB" id="A0AAN9SCA2"/>
<dbReference type="InterPro" id="IPR050258">
    <property type="entry name" value="Leguminous_Lectin"/>
</dbReference>
<evidence type="ECO:0000313" key="5">
    <source>
        <dbReference type="EMBL" id="KAK7393075.1"/>
    </source>
</evidence>
<dbReference type="PROSITE" id="PS00308">
    <property type="entry name" value="LECTIN_LEGUME_ALPHA"/>
    <property type="match status" value="1"/>
</dbReference>
<dbReference type="PROSITE" id="PS00307">
    <property type="entry name" value="LECTIN_LEGUME_BETA"/>
    <property type="match status" value="1"/>
</dbReference>
<evidence type="ECO:0000256" key="1">
    <source>
        <dbReference type="ARBA" id="ARBA00007606"/>
    </source>
</evidence>
<dbReference type="InterPro" id="IPR013320">
    <property type="entry name" value="ConA-like_dom_sf"/>
</dbReference>
<dbReference type="InterPro" id="IPR000985">
    <property type="entry name" value="Lectin_LegA_CS"/>
</dbReference>
<sequence length="342" mass="37940">MKLQRWRFYTNLESGKNYTPSFSLLFHVFTFYKYPTQAPSITITSFCLNFNHITIKVMTISKSFSFALPLSLAFFLVLLTQAHSILNTVSFTFNKFVPGQSNLILQGDTVITETGKLQLTNVNSSGVPSPTSLGRALYAAPVQIWDNETGVVASWATSFSFKIFAPNKSNTADGMAFFLAPVGSQPRNKGGFLGLFDNEKYNKDVQTVAVEFDTFWNRRWDPKNPHMGIDVNSIRSIKTASWGLANGQIAKILITYDPSTSLLVASLVHPSRRTSYILSERVDVKNVLPQWVSVGFSATTGTNVSVETHDVHSWSFASKLSDATCAYDHGVDLASFMLHEAI</sequence>
<dbReference type="Proteomes" id="UP001386955">
    <property type="component" value="Unassembled WGS sequence"/>
</dbReference>
<reference evidence="5 6" key="1">
    <citation type="submission" date="2024-01" db="EMBL/GenBank/DDBJ databases">
        <title>The genomes of 5 underutilized Papilionoideae crops provide insights into root nodulation and disease resistanc.</title>
        <authorList>
            <person name="Jiang F."/>
        </authorList>
    </citation>
    <scope>NUCLEOTIDE SEQUENCE [LARGE SCALE GENOMIC DNA]</scope>
    <source>
        <strain evidence="5">DUOXIRENSHENG_FW03</strain>
        <tissue evidence="5">Leaves</tissue>
    </source>
</reference>
<evidence type="ECO:0000256" key="3">
    <source>
        <dbReference type="SAM" id="Phobius"/>
    </source>
</evidence>
<keyword evidence="3" id="KW-1133">Transmembrane helix</keyword>
<dbReference type="CDD" id="cd06899">
    <property type="entry name" value="lectin_legume_LecRK_Arcelin_ConA"/>
    <property type="match status" value="1"/>
</dbReference>
<dbReference type="InterPro" id="IPR019825">
    <property type="entry name" value="Lectin_legB_Mn/Ca_BS"/>
</dbReference>
<keyword evidence="2" id="KW-0430">Lectin</keyword>
<dbReference type="Gene3D" id="2.60.120.200">
    <property type="match status" value="1"/>
</dbReference>
<feature type="domain" description="Legume lectin" evidence="4">
    <location>
        <begin position="89"/>
        <end position="321"/>
    </location>
</feature>
<organism evidence="5 6">
    <name type="scientific">Psophocarpus tetragonolobus</name>
    <name type="common">Winged bean</name>
    <name type="synonym">Dolichos tetragonolobus</name>
    <dbReference type="NCBI Taxonomy" id="3891"/>
    <lineage>
        <taxon>Eukaryota</taxon>
        <taxon>Viridiplantae</taxon>
        <taxon>Streptophyta</taxon>
        <taxon>Embryophyta</taxon>
        <taxon>Tracheophyta</taxon>
        <taxon>Spermatophyta</taxon>
        <taxon>Magnoliopsida</taxon>
        <taxon>eudicotyledons</taxon>
        <taxon>Gunneridae</taxon>
        <taxon>Pentapetalae</taxon>
        <taxon>rosids</taxon>
        <taxon>fabids</taxon>
        <taxon>Fabales</taxon>
        <taxon>Fabaceae</taxon>
        <taxon>Papilionoideae</taxon>
        <taxon>50 kb inversion clade</taxon>
        <taxon>NPAAA clade</taxon>
        <taxon>indigoferoid/millettioid clade</taxon>
        <taxon>Phaseoleae</taxon>
        <taxon>Psophocarpus</taxon>
    </lineage>
</organism>
<proteinExistence type="inferred from homology"/>
<dbReference type="InterPro" id="IPR001220">
    <property type="entry name" value="Legume_lectin_dom"/>
</dbReference>
<evidence type="ECO:0000313" key="6">
    <source>
        <dbReference type="Proteomes" id="UP001386955"/>
    </source>
</evidence>
<dbReference type="Pfam" id="PF00139">
    <property type="entry name" value="Lectin_legB"/>
    <property type="match status" value="1"/>
</dbReference>
<dbReference type="SUPFAM" id="SSF49899">
    <property type="entry name" value="Concanavalin A-like lectins/glucanases"/>
    <property type="match status" value="1"/>
</dbReference>
<name>A0AAN9SCA2_PSOTE</name>
<protein>
    <recommendedName>
        <fullName evidence="4">Legume lectin domain-containing protein</fullName>
    </recommendedName>
</protein>
<dbReference type="GO" id="GO:0030246">
    <property type="term" value="F:carbohydrate binding"/>
    <property type="evidence" value="ECO:0007669"/>
    <property type="project" value="UniProtKB-KW"/>
</dbReference>
<gene>
    <name evidence="5" type="ORF">VNO78_21527</name>
</gene>
<comment type="caution">
    <text evidence="5">The sequence shown here is derived from an EMBL/GenBank/DDBJ whole genome shotgun (WGS) entry which is preliminary data.</text>
</comment>